<name>Q7TDM5_9CAUD</name>
<evidence type="ECO:0000313" key="1">
    <source>
        <dbReference type="EMBL" id="AAO61316.1"/>
    </source>
</evidence>
<gene>
    <name evidence="1" type="ORF">HfxHF1_120</name>
</gene>
<reference evidence="1 2" key="1">
    <citation type="journal article" date="2004" name="J. Bacteriol.">
        <title>Haloviruses HF1 and HF2: evidence for a recent and large recombination event.</title>
        <authorList>
            <person name="Tang S.L."/>
            <person name="Nuttall S."/>
            <person name="Dyall-Smith M."/>
        </authorList>
    </citation>
    <scope>NUCLEOTIDE SEQUENCE [LARGE SCALE GENOMIC DNA]</scope>
</reference>
<organism evidence="1 2">
    <name type="scientific">Halophage HF1</name>
    <dbReference type="NCBI Taxonomy" id="2847106"/>
    <lineage>
        <taxon>Viruses</taxon>
        <taxon>Duplodnaviria</taxon>
        <taxon>Heunggongvirae</taxon>
        <taxon>Uroviricota</taxon>
        <taxon>Caudoviricetes</taxon>
        <taxon>Thumleimavirales</taxon>
        <taxon>Hafunaviridae</taxon>
        <taxon>Haloferacalesvirus</taxon>
        <taxon>Haloferacalesvirus moolapense</taxon>
        <taxon>Haloferacalesvirus HF1</taxon>
    </lineage>
</organism>
<dbReference type="Proteomes" id="UP000001309">
    <property type="component" value="Segment"/>
</dbReference>
<keyword evidence="2" id="KW-1185">Reference proteome</keyword>
<dbReference type="GeneID" id="1733790"/>
<dbReference type="KEGG" id="vg:1733790"/>
<dbReference type="RefSeq" id="NP_861605.1">
    <property type="nucleotide sequence ID" value="NC_004927.2"/>
</dbReference>
<proteinExistence type="predicted"/>
<sequence length="217" mass="25229">MSNKYDTFEAYVKEVQSTAKRYYDFALEGAEEIRTPAFDPPELPDEIPDWAIAEAAIENHELLMYYQRCVVYHCDNGFYGEGGDRYYHDPEDQADALEDLAYAGFYNDIISKIRFIRSLREDLGDAIQLIEGPLHGKGVRYEYDYYVHLSSEDPLTYIIESLGQSEWRMYDPDGTPFEVISPRVAVNNADRPIPEYSLKLFLDNICARQERKRETSE</sequence>
<accession>Q7TDM5</accession>
<dbReference type="EMBL" id="AY190604">
    <property type="protein sequence ID" value="AAO61316.1"/>
    <property type="molecule type" value="Genomic_DNA"/>
</dbReference>
<protein>
    <submittedName>
        <fullName evidence="1">Uncharacterized protein</fullName>
    </submittedName>
</protein>
<evidence type="ECO:0000313" key="2">
    <source>
        <dbReference type="Proteomes" id="UP000001309"/>
    </source>
</evidence>